<evidence type="ECO:0008006" key="3">
    <source>
        <dbReference type="Google" id="ProtNLM"/>
    </source>
</evidence>
<dbReference type="Proteomes" id="UP000214646">
    <property type="component" value="Unassembled WGS sequence"/>
</dbReference>
<protein>
    <recommendedName>
        <fullName evidence="3">DUF2325 domain-containing protein</fullName>
    </recommendedName>
</protein>
<gene>
    <name evidence="1" type="ORF">FRUB_03071</name>
</gene>
<dbReference type="AlphaFoldDB" id="A0A225DQ31"/>
<evidence type="ECO:0000313" key="1">
    <source>
        <dbReference type="EMBL" id="OWK43472.1"/>
    </source>
</evidence>
<comment type="caution">
    <text evidence="1">The sequence shown here is derived from an EMBL/GenBank/DDBJ whole genome shotgun (WGS) entry which is preliminary data.</text>
</comment>
<name>A0A225DQ31_9BACT</name>
<keyword evidence="2" id="KW-1185">Reference proteome</keyword>
<organism evidence="1 2">
    <name type="scientific">Fimbriiglobus ruber</name>
    <dbReference type="NCBI Taxonomy" id="1908690"/>
    <lineage>
        <taxon>Bacteria</taxon>
        <taxon>Pseudomonadati</taxon>
        <taxon>Planctomycetota</taxon>
        <taxon>Planctomycetia</taxon>
        <taxon>Gemmatales</taxon>
        <taxon>Gemmataceae</taxon>
        <taxon>Fimbriiglobus</taxon>
    </lineage>
</organism>
<accession>A0A225DQ31</accession>
<sequence length="414" mass="46291">MIDEHPELGVLPLPVLVQRCRVKAAAARLVVQQLAPGAGNTTAEEEDLRRWADRLPDCYLWMLAPDRPSTAPKLWSDLEGGYTTVADAAELLLAWEESGTALGPKVGEEVLSLAAEAQSTLLYAVADVRMVKQDYEQVQLYIHIREAARKHRLFVHRYLKREDRTDPGNWPQVVRRITETAAKFRAAEDKFKSRQKILGNIRYKLQKLAARPADYASEWPRIMQLIDGVIADGLPPSNVELREFLVPVLDSIPDDLETTENVQRVFREIDSYLAAREAEGEQPKPAPPTAEVAEVARLLRGQELVLIGGQARPQHRAALMRALGVGDVRWLSTPDHTSFTVFEPDIARPEVAVVVLAIRWSNHSYSEVQQFCAKYDKPLVRLPRGYNANQVAHEILSQAGDRLRAEVAVGAVGD</sequence>
<dbReference type="EMBL" id="NIDE01000004">
    <property type="protein sequence ID" value="OWK43472.1"/>
    <property type="molecule type" value="Genomic_DNA"/>
</dbReference>
<reference evidence="2" key="1">
    <citation type="submission" date="2017-06" db="EMBL/GenBank/DDBJ databases">
        <title>Genome analysis of Fimbriiglobus ruber SP5, the first member of the order Planctomycetales with confirmed chitinolytic capability.</title>
        <authorList>
            <person name="Ravin N.V."/>
            <person name="Rakitin A.L."/>
            <person name="Ivanova A.A."/>
            <person name="Beletsky A.V."/>
            <person name="Kulichevskaya I.S."/>
            <person name="Mardanov A.V."/>
            <person name="Dedysh S.N."/>
        </authorList>
    </citation>
    <scope>NUCLEOTIDE SEQUENCE [LARGE SCALE GENOMIC DNA]</scope>
    <source>
        <strain evidence="2">SP5</strain>
    </source>
</reference>
<evidence type="ECO:0000313" key="2">
    <source>
        <dbReference type="Proteomes" id="UP000214646"/>
    </source>
</evidence>
<proteinExistence type="predicted"/>